<dbReference type="Gene3D" id="3.40.50.10540">
    <property type="entry name" value="Crotonobetainyl-coa:carnitine coa-transferase, domain 1"/>
    <property type="match status" value="1"/>
</dbReference>
<keyword evidence="2" id="KW-0808">Transferase</keyword>
<feature type="region of interest" description="Disordered" evidence="1">
    <location>
        <begin position="139"/>
        <end position="164"/>
    </location>
</feature>
<dbReference type="InterPro" id="IPR023606">
    <property type="entry name" value="CoA-Trfase_III_dom_1_sf"/>
</dbReference>
<accession>C7NGB2</accession>
<dbReference type="EMBL" id="CP001686">
    <property type="protein sequence ID" value="ACV07521.1"/>
    <property type="molecule type" value="Genomic_DNA"/>
</dbReference>
<evidence type="ECO:0000256" key="1">
    <source>
        <dbReference type="SAM" id="MobiDB-lite"/>
    </source>
</evidence>
<dbReference type="GO" id="GO:0016740">
    <property type="term" value="F:transferase activity"/>
    <property type="evidence" value="ECO:0007669"/>
    <property type="project" value="UniProtKB-KW"/>
</dbReference>
<dbReference type="eggNOG" id="COG1804">
    <property type="taxonomic scope" value="Bacteria"/>
</dbReference>
<sequence length="416" mass="43594">MTRAPIRWWAGPLDAEGLAWSSVTAARDATGELCRARGLTVEVGTRPALVASAFAAIEHLRVHGREAQGWAPLSGFFPTAEGWVRLHGNYPHHAAAITRATGAGTREELTDALAERTALEVEDDITAEHGIAVAVRTSEQWQAHPHGASTANEPWVLPEPGGERAPLSPDPAAPMAGVRVLDLTRVIAGPTCSQLLACLGADVLRIDPPGRPELLDQHLSNGMGKRSAELDLPADGEAVRALLPRADVVLVGYRPGSMARFGLDPGTLAAEHPHLVVASLSAWGESGPWAQRPGFDSIVQAATGIAVRCGDGERPGALPVQALDHSTGYVMAAEVLRHLARARAGIVRVSLLGAARTLLAAPAPADEPLEDLPAERVEVDSPHGHLGTTPPPLTLDGATIERPVSGYGAAMPEWVG</sequence>
<dbReference type="SUPFAM" id="SSF89796">
    <property type="entry name" value="CoA-transferase family III (CaiB/BaiF)"/>
    <property type="match status" value="2"/>
</dbReference>
<protein>
    <submittedName>
        <fullName evidence="2">Predicted acyl-CoA transferase/carnitine dehydratase</fullName>
    </submittedName>
</protein>
<dbReference type="RefSeq" id="WP_015780447.1">
    <property type="nucleotide sequence ID" value="NC_013169.1"/>
</dbReference>
<dbReference type="PANTHER" id="PTHR48228:SF4">
    <property type="entry name" value="BLR3030 PROTEIN"/>
    <property type="match status" value="1"/>
</dbReference>
<dbReference type="STRING" id="478801.Ksed_25580"/>
<organism evidence="2 3">
    <name type="scientific">Kytococcus sedentarius (strain ATCC 14392 / DSM 20547 / JCM 11482 / CCUG 33030 / NBRC 15357 / NCTC 11040 / CCM 314 / 541)</name>
    <name type="common">Micrococcus sedentarius</name>
    <dbReference type="NCBI Taxonomy" id="478801"/>
    <lineage>
        <taxon>Bacteria</taxon>
        <taxon>Bacillati</taxon>
        <taxon>Actinomycetota</taxon>
        <taxon>Actinomycetes</taxon>
        <taxon>Micrococcales</taxon>
        <taxon>Kytococcaceae</taxon>
        <taxon>Kytococcus</taxon>
    </lineage>
</organism>
<dbReference type="AlphaFoldDB" id="C7NGB2"/>
<dbReference type="PANTHER" id="PTHR48228">
    <property type="entry name" value="SUCCINYL-COA--D-CITRAMALATE COA-TRANSFERASE"/>
    <property type="match status" value="1"/>
</dbReference>
<evidence type="ECO:0000313" key="3">
    <source>
        <dbReference type="Proteomes" id="UP000006666"/>
    </source>
</evidence>
<keyword evidence="3" id="KW-1185">Reference proteome</keyword>
<dbReference type="InterPro" id="IPR003673">
    <property type="entry name" value="CoA-Trfase_fam_III"/>
</dbReference>
<gene>
    <name evidence="2" type="ordered locus">Ksed_25580</name>
</gene>
<dbReference type="InterPro" id="IPR050509">
    <property type="entry name" value="CoA-transferase_III"/>
</dbReference>
<name>C7NGB2_KYTSD</name>
<evidence type="ECO:0000313" key="2">
    <source>
        <dbReference type="EMBL" id="ACV07521.1"/>
    </source>
</evidence>
<dbReference type="Pfam" id="PF02515">
    <property type="entry name" value="CoA_transf_3"/>
    <property type="match status" value="1"/>
</dbReference>
<dbReference type="Proteomes" id="UP000006666">
    <property type="component" value="Chromosome"/>
</dbReference>
<reference evidence="2 3" key="1">
    <citation type="journal article" date="2009" name="Stand. Genomic Sci.">
        <title>Complete genome sequence of Kytococcus sedentarius type strain (541).</title>
        <authorList>
            <person name="Sims D."/>
            <person name="Brettin T."/>
            <person name="Detter J.C."/>
            <person name="Han C."/>
            <person name="Lapidus A."/>
            <person name="Copeland A."/>
            <person name="Glavina Del Rio T."/>
            <person name="Nolan M."/>
            <person name="Chen F."/>
            <person name="Lucas S."/>
            <person name="Tice H."/>
            <person name="Cheng J.F."/>
            <person name="Bruce D."/>
            <person name="Goodwin L."/>
            <person name="Pitluck S."/>
            <person name="Ovchinnikova G."/>
            <person name="Pati A."/>
            <person name="Ivanova N."/>
            <person name="Mavrommatis K."/>
            <person name="Chen A."/>
            <person name="Palaniappan K."/>
            <person name="D'haeseleer P."/>
            <person name="Chain P."/>
            <person name="Bristow J."/>
            <person name="Eisen J.A."/>
            <person name="Markowitz V."/>
            <person name="Hugenholtz P."/>
            <person name="Schneider S."/>
            <person name="Goker M."/>
            <person name="Pukall R."/>
            <person name="Kyrpides N.C."/>
            <person name="Klenk H.P."/>
        </authorList>
    </citation>
    <scope>NUCLEOTIDE SEQUENCE [LARGE SCALE GENOMIC DNA]</scope>
    <source>
        <strain evidence="3">ATCC 14392 / DSM 20547 / JCM 11482 / CCUG 33030 / NBRC 15357 / NCTC 11040 / CCM 314 / 541</strain>
    </source>
</reference>
<dbReference type="KEGG" id="kse:Ksed_25580"/>
<proteinExistence type="predicted"/>
<dbReference type="HOGENOM" id="CLU_021588_0_1_11"/>